<protein>
    <submittedName>
        <fullName evidence="1">Uncharacterized protein</fullName>
    </submittedName>
</protein>
<comment type="caution">
    <text evidence="1">The sequence shown here is derived from an EMBL/GenBank/DDBJ whole genome shotgun (WGS) entry which is preliminary data.</text>
</comment>
<sequence length="215" mass="24258">MKLGFLRIQPKAKIDEPYLLLKAIDLGEEEVVVDGEKNPKLECLLGWGKPFTIFSVIVSDSLLGGIRRPLPIMSSDPSCTVYIGNLDERVSDRVLYDILIQAGRVVDLHIPQDKETDKPKGFAFAEYETEEIADYAVRLFTGLVTLYNRTLRFGISGQEKTTPNFPASSNSPFKSRHHEDAATNPFSRYANVSRRVNRSHVNHNIHDHRRGFGTT</sequence>
<keyword evidence="2" id="KW-1185">Reference proteome</keyword>
<organism evidence="1 2">
    <name type="scientific">Smallanthus sonchifolius</name>
    <dbReference type="NCBI Taxonomy" id="185202"/>
    <lineage>
        <taxon>Eukaryota</taxon>
        <taxon>Viridiplantae</taxon>
        <taxon>Streptophyta</taxon>
        <taxon>Embryophyta</taxon>
        <taxon>Tracheophyta</taxon>
        <taxon>Spermatophyta</taxon>
        <taxon>Magnoliopsida</taxon>
        <taxon>eudicotyledons</taxon>
        <taxon>Gunneridae</taxon>
        <taxon>Pentapetalae</taxon>
        <taxon>asterids</taxon>
        <taxon>campanulids</taxon>
        <taxon>Asterales</taxon>
        <taxon>Asteraceae</taxon>
        <taxon>Asteroideae</taxon>
        <taxon>Heliantheae alliance</taxon>
        <taxon>Millerieae</taxon>
        <taxon>Smallanthus</taxon>
    </lineage>
</organism>
<name>A0ACB9EW60_9ASTR</name>
<reference evidence="2" key="1">
    <citation type="journal article" date="2022" name="Mol. Ecol. Resour.">
        <title>The genomes of chicory, endive, great burdock and yacon provide insights into Asteraceae palaeo-polyploidization history and plant inulin production.</title>
        <authorList>
            <person name="Fan W."/>
            <person name="Wang S."/>
            <person name="Wang H."/>
            <person name="Wang A."/>
            <person name="Jiang F."/>
            <person name="Liu H."/>
            <person name="Zhao H."/>
            <person name="Xu D."/>
            <person name="Zhang Y."/>
        </authorList>
    </citation>
    <scope>NUCLEOTIDE SEQUENCE [LARGE SCALE GENOMIC DNA]</scope>
    <source>
        <strain evidence="2">cv. Yunnan</strain>
    </source>
</reference>
<dbReference type="EMBL" id="CM042034">
    <property type="protein sequence ID" value="KAI3763050.1"/>
    <property type="molecule type" value="Genomic_DNA"/>
</dbReference>
<proteinExistence type="predicted"/>
<evidence type="ECO:0000313" key="1">
    <source>
        <dbReference type="EMBL" id="KAI3763050.1"/>
    </source>
</evidence>
<evidence type="ECO:0000313" key="2">
    <source>
        <dbReference type="Proteomes" id="UP001056120"/>
    </source>
</evidence>
<dbReference type="Proteomes" id="UP001056120">
    <property type="component" value="Linkage Group LG17"/>
</dbReference>
<accession>A0ACB9EW60</accession>
<reference evidence="1 2" key="2">
    <citation type="journal article" date="2022" name="Mol. Ecol. Resour.">
        <title>The genomes of chicory, endive, great burdock and yacon provide insights into Asteraceae paleo-polyploidization history and plant inulin production.</title>
        <authorList>
            <person name="Fan W."/>
            <person name="Wang S."/>
            <person name="Wang H."/>
            <person name="Wang A."/>
            <person name="Jiang F."/>
            <person name="Liu H."/>
            <person name="Zhao H."/>
            <person name="Xu D."/>
            <person name="Zhang Y."/>
        </authorList>
    </citation>
    <scope>NUCLEOTIDE SEQUENCE [LARGE SCALE GENOMIC DNA]</scope>
    <source>
        <strain evidence="2">cv. Yunnan</strain>
        <tissue evidence="1">Leaves</tissue>
    </source>
</reference>
<gene>
    <name evidence="1" type="ORF">L1987_53499</name>
</gene>